<dbReference type="GO" id="GO:0010181">
    <property type="term" value="F:FMN binding"/>
    <property type="evidence" value="ECO:0007669"/>
    <property type="project" value="InterPro"/>
</dbReference>
<gene>
    <name evidence="2" type="ORF">HMPREF1250_1522</name>
</gene>
<dbReference type="Proteomes" id="UP000017090">
    <property type="component" value="Unassembled WGS sequence"/>
</dbReference>
<dbReference type="AlphaFoldDB" id="U7UDM4"/>
<dbReference type="PATRIC" id="fig|1111454.3.peg.2161"/>
<evidence type="ECO:0000313" key="3">
    <source>
        <dbReference type="Proteomes" id="UP000017090"/>
    </source>
</evidence>
<sequence>MDAKDHTNYHCRKVDIMNEYTAKKCLVAYFSHRGMNYMSGKIVDLQRGNTERAAEIIVQLTGGTAFRIETEAEYPYEYRETVAAAKEEKKTQARPALRHNDLDVADYDLLFLGYPNWCGTIPMAVAAFLESHDFSGMTIKPFCTHEGSGFGTSLQDILALCPSCRLEEGLALFGTTVGDAESDIRHWLYRE</sequence>
<keyword evidence="3" id="KW-1185">Reference proteome</keyword>
<protein>
    <submittedName>
        <fullName evidence="2">Flavodoxin</fullName>
    </submittedName>
</protein>
<evidence type="ECO:0000259" key="1">
    <source>
        <dbReference type="Pfam" id="PF12682"/>
    </source>
</evidence>
<dbReference type="EMBL" id="AWXA01000062">
    <property type="protein sequence ID" value="ERT56548.1"/>
    <property type="molecule type" value="Genomic_DNA"/>
</dbReference>
<feature type="domain" description="Flavodoxin-like" evidence="1">
    <location>
        <begin position="48"/>
        <end position="187"/>
    </location>
</feature>
<dbReference type="PANTHER" id="PTHR39201">
    <property type="entry name" value="EXPORTED PROTEIN-RELATED"/>
    <property type="match status" value="1"/>
</dbReference>
<organism evidence="2 3">
    <name type="scientific">Megasphaera vaginalis</name>
    <name type="common">ex Srinivasan et al. 2021</name>
    <dbReference type="NCBI Taxonomy" id="1111454"/>
    <lineage>
        <taxon>Bacteria</taxon>
        <taxon>Bacillati</taxon>
        <taxon>Bacillota</taxon>
        <taxon>Negativicutes</taxon>
        <taxon>Veillonellales</taxon>
        <taxon>Veillonellaceae</taxon>
        <taxon>Megasphaera</taxon>
    </lineage>
</organism>
<dbReference type="GO" id="GO:0016651">
    <property type="term" value="F:oxidoreductase activity, acting on NAD(P)H"/>
    <property type="evidence" value="ECO:0007669"/>
    <property type="project" value="UniProtKB-ARBA"/>
</dbReference>
<reference evidence="2 3" key="1">
    <citation type="submission" date="2013-09" db="EMBL/GenBank/DDBJ databases">
        <authorList>
            <person name="Durkin A.S."/>
            <person name="Haft D.R."/>
            <person name="McCorrison J."/>
            <person name="Torralba M."/>
            <person name="Gillis M."/>
            <person name="Haft D.H."/>
            <person name="Methe B."/>
            <person name="Sutton G."/>
            <person name="Nelson K.E."/>
        </authorList>
    </citation>
    <scope>NUCLEOTIDE SEQUENCE [LARGE SCALE GENOMIC DNA]</scope>
    <source>
        <strain evidence="2 3">BV3C16-1</strain>
    </source>
</reference>
<proteinExistence type="predicted"/>
<accession>U7UDM4</accession>
<name>U7UDM4_9FIRM</name>
<dbReference type="STRING" id="1111454.HMPREF1250_1522"/>
<comment type="caution">
    <text evidence="2">The sequence shown here is derived from an EMBL/GenBank/DDBJ whole genome shotgun (WGS) entry which is preliminary data.</text>
</comment>
<dbReference type="eggNOG" id="COG0716">
    <property type="taxonomic scope" value="Bacteria"/>
</dbReference>
<evidence type="ECO:0000313" key="2">
    <source>
        <dbReference type="EMBL" id="ERT56548.1"/>
    </source>
</evidence>
<dbReference type="SUPFAM" id="SSF52218">
    <property type="entry name" value="Flavoproteins"/>
    <property type="match status" value="1"/>
</dbReference>
<dbReference type="InterPro" id="IPR008254">
    <property type="entry name" value="Flavodoxin/NO_synth"/>
</dbReference>
<dbReference type="Gene3D" id="3.40.50.360">
    <property type="match status" value="1"/>
</dbReference>
<dbReference type="Pfam" id="PF12682">
    <property type="entry name" value="Flavodoxin_4"/>
    <property type="match status" value="1"/>
</dbReference>
<dbReference type="PANTHER" id="PTHR39201:SF1">
    <property type="entry name" value="FLAVODOXIN-LIKE DOMAIN-CONTAINING PROTEIN"/>
    <property type="match status" value="1"/>
</dbReference>
<dbReference type="InterPro" id="IPR029039">
    <property type="entry name" value="Flavoprotein-like_sf"/>
</dbReference>